<feature type="domain" description="Oxidoreductase-like" evidence="2">
    <location>
        <begin position="114"/>
        <end position="157"/>
    </location>
</feature>
<organism evidence="3 4">
    <name type="scientific">Saccharomycopsis crataegensis</name>
    <dbReference type="NCBI Taxonomy" id="43959"/>
    <lineage>
        <taxon>Eukaryota</taxon>
        <taxon>Fungi</taxon>
        <taxon>Dikarya</taxon>
        <taxon>Ascomycota</taxon>
        <taxon>Saccharomycotina</taxon>
        <taxon>Saccharomycetes</taxon>
        <taxon>Saccharomycopsidaceae</taxon>
        <taxon>Saccharomycopsis</taxon>
    </lineage>
</organism>
<evidence type="ECO:0000313" key="4">
    <source>
        <dbReference type="Proteomes" id="UP001360560"/>
    </source>
</evidence>
<comment type="caution">
    <text evidence="3">The sequence shown here is derived from an EMBL/GenBank/DDBJ whole genome shotgun (WGS) entry which is preliminary data.</text>
</comment>
<dbReference type="Pfam" id="PF09791">
    <property type="entry name" value="Oxidored-like"/>
    <property type="match status" value="1"/>
</dbReference>
<reference evidence="3 4" key="1">
    <citation type="journal article" date="2023" name="Elife">
        <title>Identification of key yeast species and microbe-microbe interactions impacting larval growth of Drosophila in the wild.</title>
        <authorList>
            <person name="Mure A."/>
            <person name="Sugiura Y."/>
            <person name="Maeda R."/>
            <person name="Honda K."/>
            <person name="Sakurai N."/>
            <person name="Takahashi Y."/>
            <person name="Watada M."/>
            <person name="Katoh T."/>
            <person name="Gotoh A."/>
            <person name="Gotoh Y."/>
            <person name="Taniguchi I."/>
            <person name="Nakamura K."/>
            <person name="Hayashi T."/>
            <person name="Katayama T."/>
            <person name="Uemura T."/>
            <person name="Hattori Y."/>
        </authorList>
    </citation>
    <scope>NUCLEOTIDE SEQUENCE [LARGE SCALE GENOMIC DNA]</scope>
    <source>
        <strain evidence="3 4">SC-9</strain>
    </source>
</reference>
<dbReference type="PANTHER" id="PTHR21193:SF3">
    <property type="entry name" value="OXIDOREDUCTASE-LIKE DOMAIN-CONTAINING PROTEIN 1"/>
    <property type="match status" value="1"/>
</dbReference>
<dbReference type="Proteomes" id="UP001360560">
    <property type="component" value="Unassembled WGS sequence"/>
</dbReference>
<gene>
    <name evidence="3" type="ORF">DASC09_041380</name>
</gene>
<dbReference type="GO" id="GO:0005739">
    <property type="term" value="C:mitochondrion"/>
    <property type="evidence" value="ECO:0007669"/>
    <property type="project" value="TreeGrafter"/>
</dbReference>
<feature type="region of interest" description="Disordered" evidence="1">
    <location>
        <begin position="30"/>
        <end position="73"/>
    </location>
</feature>
<sequence length="223" mass="24638">MLVKHSIHTKATAATQSIYKFYDLASRSRSIKQQSPSSNSTPPSPNNNISSSDNATTKPPVKSATSGFVFEGNASDTPSNNIMNIFGGRLAGEKAVKSSSRYSNVETTSKPFHIAGVPIPSPPTEPDNCCMSGCINCVWELYNDDMKNYNHQRKLAAEKLKQQGGVWPAKYDPPVKWLAPENLPEEVKGKPMNQETKRWESVSMSVFADFEKNLKKKGQESHQ</sequence>
<dbReference type="RefSeq" id="XP_064853809.1">
    <property type="nucleotide sequence ID" value="XM_064997737.1"/>
</dbReference>
<evidence type="ECO:0000259" key="2">
    <source>
        <dbReference type="Pfam" id="PF09791"/>
    </source>
</evidence>
<keyword evidence="4" id="KW-1185">Reference proteome</keyword>
<dbReference type="EMBL" id="BTFZ01000011">
    <property type="protein sequence ID" value="GMM36813.1"/>
    <property type="molecule type" value="Genomic_DNA"/>
</dbReference>
<dbReference type="InterPro" id="IPR019180">
    <property type="entry name" value="Oxidoreductase-like_N"/>
</dbReference>
<protein>
    <submittedName>
        <fullName evidence="3">Dpc25 protein</fullName>
    </submittedName>
</protein>
<accession>A0AAV5QPL7</accession>
<feature type="compositionally biased region" description="Low complexity" evidence="1">
    <location>
        <begin position="35"/>
        <end position="52"/>
    </location>
</feature>
<dbReference type="GeneID" id="90074788"/>
<evidence type="ECO:0000313" key="3">
    <source>
        <dbReference type="EMBL" id="GMM36813.1"/>
    </source>
</evidence>
<dbReference type="AlphaFoldDB" id="A0AAV5QPL7"/>
<dbReference type="PANTHER" id="PTHR21193">
    <property type="entry name" value="OXIDOREDUCTASE-LIKE DOMAIN-CONTAINING PROTEIN 1"/>
    <property type="match status" value="1"/>
</dbReference>
<name>A0AAV5QPL7_9ASCO</name>
<proteinExistence type="predicted"/>
<dbReference type="InterPro" id="IPR039251">
    <property type="entry name" value="OXLD1"/>
</dbReference>
<evidence type="ECO:0000256" key="1">
    <source>
        <dbReference type="SAM" id="MobiDB-lite"/>
    </source>
</evidence>